<keyword evidence="4" id="KW-1185">Reference proteome</keyword>
<dbReference type="OrthoDB" id="4553288at2"/>
<protein>
    <submittedName>
        <fullName evidence="3">Nucleotide-binding universal stress protein, UspA family</fullName>
    </submittedName>
</protein>
<dbReference type="CDD" id="cd00293">
    <property type="entry name" value="USP-like"/>
    <property type="match status" value="1"/>
</dbReference>
<gene>
    <name evidence="3" type="ORF">SAMN05660642_03949</name>
</gene>
<dbReference type="Gene3D" id="3.40.50.620">
    <property type="entry name" value="HUPs"/>
    <property type="match status" value="1"/>
</dbReference>
<proteinExistence type="inferred from homology"/>
<feature type="domain" description="UspA" evidence="2">
    <location>
        <begin position="22"/>
        <end position="155"/>
    </location>
</feature>
<dbReference type="AlphaFoldDB" id="A0A1G9YB23"/>
<organism evidence="3 4">
    <name type="scientific">Geodermatophilus siccatus</name>
    <dbReference type="NCBI Taxonomy" id="1137991"/>
    <lineage>
        <taxon>Bacteria</taxon>
        <taxon>Bacillati</taxon>
        <taxon>Actinomycetota</taxon>
        <taxon>Actinomycetes</taxon>
        <taxon>Geodermatophilales</taxon>
        <taxon>Geodermatophilaceae</taxon>
        <taxon>Geodermatophilus</taxon>
    </lineage>
</organism>
<dbReference type="InterPro" id="IPR006015">
    <property type="entry name" value="Universal_stress_UspA"/>
</dbReference>
<dbReference type="Pfam" id="PF00582">
    <property type="entry name" value="Usp"/>
    <property type="match status" value="1"/>
</dbReference>
<accession>A0A1G9YB23</accession>
<dbReference type="InterPro" id="IPR006016">
    <property type="entry name" value="UspA"/>
</dbReference>
<dbReference type="PRINTS" id="PR01438">
    <property type="entry name" value="UNVRSLSTRESS"/>
</dbReference>
<evidence type="ECO:0000256" key="1">
    <source>
        <dbReference type="ARBA" id="ARBA00008791"/>
    </source>
</evidence>
<dbReference type="PANTHER" id="PTHR46268">
    <property type="entry name" value="STRESS RESPONSE PROTEIN NHAX"/>
    <property type="match status" value="1"/>
</dbReference>
<dbReference type="EMBL" id="FNHE01000011">
    <property type="protein sequence ID" value="SDN05856.1"/>
    <property type="molecule type" value="Genomic_DNA"/>
</dbReference>
<dbReference type="InterPro" id="IPR014729">
    <property type="entry name" value="Rossmann-like_a/b/a_fold"/>
</dbReference>
<dbReference type="SUPFAM" id="SSF52402">
    <property type="entry name" value="Adenine nucleotide alpha hydrolases-like"/>
    <property type="match status" value="1"/>
</dbReference>
<evidence type="ECO:0000313" key="4">
    <source>
        <dbReference type="Proteomes" id="UP000198680"/>
    </source>
</evidence>
<sequence>MAEEAAPQRPAFELGTDGPSVVVVGFDGSPPSARAGAYAAGVARREGARLVVVHVETPPVMALLSPDQPWPIRETMAQRTADLRTQVEDDAAHAGVRAEFVAVRGEPFAQLCRLATQLRADLVVVGASARVGHRLLGSLGNRLVRSSRWPVVVVP</sequence>
<evidence type="ECO:0000259" key="2">
    <source>
        <dbReference type="Pfam" id="PF00582"/>
    </source>
</evidence>
<reference evidence="4" key="1">
    <citation type="submission" date="2016-10" db="EMBL/GenBank/DDBJ databases">
        <authorList>
            <person name="Varghese N."/>
            <person name="Submissions S."/>
        </authorList>
    </citation>
    <scope>NUCLEOTIDE SEQUENCE [LARGE SCALE GENOMIC DNA]</scope>
    <source>
        <strain evidence="4">DSM 45419</strain>
    </source>
</reference>
<dbReference type="Proteomes" id="UP000198680">
    <property type="component" value="Unassembled WGS sequence"/>
</dbReference>
<name>A0A1G9YB23_9ACTN</name>
<dbReference type="RefSeq" id="WP_091222369.1">
    <property type="nucleotide sequence ID" value="NZ_FNHE01000011.1"/>
</dbReference>
<dbReference type="PANTHER" id="PTHR46268:SF6">
    <property type="entry name" value="UNIVERSAL STRESS PROTEIN UP12"/>
    <property type="match status" value="1"/>
</dbReference>
<evidence type="ECO:0000313" key="3">
    <source>
        <dbReference type="EMBL" id="SDN05856.1"/>
    </source>
</evidence>
<comment type="similarity">
    <text evidence="1">Belongs to the universal stress protein A family.</text>
</comment>
<dbReference type="STRING" id="1137991.SAMN05660642_03949"/>